<organism evidence="1 2">
    <name type="scientific">Candidatus Lambdaproteobacteria bacterium RIFOXYD2_FULL_50_16</name>
    <dbReference type="NCBI Taxonomy" id="1817772"/>
    <lineage>
        <taxon>Bacteria</taxon>
        <taxon>Pseudomonadati</taxon>
        <taxon>Pseudomonadota</taxon>
        <taxon>Candidatus Lambdaproteobacteria</taxon>
    </lineage>
</organism>
<name>A0A1F6GB65_9PROT</name>
<dbReference type="Proteomes" id="UP000178449">
    <property type="component" value="Unassembled WGS sequence"/>
</dbReference>
<dbReference type="GO" id="GO:0005737">
    <property type="term" value="C:cytoplasm"/>
    <property type="evidence" value="ECO:0007669"/>
    <property type="project" value="TreeGrafter"/>
</dbReference>
<dbReference type="Gene3D" id="3.40.50.720">
    <property type="entry name" value="NAD(P)-binding Rossmann-like Domain"/>
    <property type="match status" value="1"/>
</dbReference>
<dbReference type="InterPro" id="IPR051783">
    <property type="entry name" value="NAD(P)-dependent_oxidoreduct"/>
</dbReference>
<evidence type="ECO:0000313" key="2">
    <source>
        <dbReference type="Proteomes" id="UP000178449"/>
    </source>
</evidence>
<proteinExistence type="predicted"/>
<evidence type="ECO:0000313" key="1">
    <source>
        <dbReference type="EMBL" id="OGG95340.1"/>
    </source>
</evidence>
<reference evidence="1 2" key="1">
    <citation type="journal article" date="2016" name="Nat. Commun.">
        <title>Thousands of microbial genomes shed light on interconnected biogeochemical processes in an aquifer system.</title>
        <authorList>
            <person name="Anantharaman K."/>
            <person name="Brown C.T."/>
            <person name="Hug L.A."/>
            <person name="Sharon I."/>
            <person name="Castelle C.J."/>
            <person name="Probst A.J."/>
            <person name="Thomas B.C."/>
            <person name="Singh A."/>
            <person name="Wilkins M.J."/>
            <person name="Karaoz U."/>
            <person name="Brodie E.L."/>
            <person name="Williams K.H."/>
            <person name="Hubbard S.S."/>
            <person name="Banfield J.F."/>
        </authorList>
    </citation>
    <scope>NUCLEOTIDE SEQUENCE [LARGE SCALE GENOMIC DNA]</scope>
</reference>
<dbReference type="GO" id="GO:0004029">
    <property type="term" value="F:aldehyde dehydrogenase (NAD+) activity"/>
    <property type="evidence" value="ECO:0007669"/>
    <property type="project" value="TreeGrafter"/>
</dbReference>
<dbReference type="PANTHER" id="PTHR48079:SF6">
    <property type="entry name" value="NAD(P)-BINDING DOMAIN-CONTAINING PROTEIN-RELATED"/>
    <property type="match status" value="1"/>
</dbReference>
<sequence length="275" mass="30324">MTDFRLGVLGLGYLGQWLYKRYSWGSGSFGAGHGSKPASFIGDWVGFDWAQPKTWEALPLKADGLVLTIPPILEDLAQEKCRVQEWGDWMSRHRPGLKRLVYISSTGVFPNQPGFYDETTPPQPDSPKGCLRWATEQALGPYFDLTVIRPAAIYGPGRGIAQRLRQGLPIPADSGRIHRIEVRDLAAICRLALTTPCPSPLHALDEEPAESLELALWLLKQPNWAGVKMVTEPGFLARSGYASAPGRVIGASRLKSIGFNLEFPNYRAALAKEEP</sequence>
<dbReference type="STRING" id="1817772.A2527_07410"/>
<dbReference type="InterPro" id="IPR036291">
    <property type="entry name" value="NAD(P)-bd_dom_sf"/>
</dbReference>
<dbReference type="PANTHER" id="PTHR48079">
    <property type="entry name" value="PROTEIN YEEZ"/>
    <property type="match status" value="1"/>
</dbReference>
<protein>
    <recommendedName>
        <fullName evidence="3">NAD-dependent epimerase/dehydratase domain-containing protein</fullName>
    </recommendedName>
</protein>
<gene>
    <name evidence="1" type="ORF">A2527_07410</name>
</gene>
<dbReference type="EMBL" id="MFNE01000024">
    <property type="protein sequence ID" value="OGG95340.1"/>
    <property type="molecule type" value="Genomic_DNA"/>
</dbReference>
<evidence type="ECO:0008006" key="3">
    <source>
        <dbReference type="Google" id="ProtNLM"/>
    </source>
</evidence>
<accession>A0A1F6GB65</accession>
<comment type="caution">
    <text evidence="1">The sequence shown here is derived from an EMBL/GenBank/DDBJ whole genome shotgun (WGS) entry which is preliminary data.</text>
</comment>
<dbReference type="SUPFAM" id="SSF51735">
    <property type="entry name" value="NAD(P)-binding Rossmann-fold domains"/>
    <property type="match status" value="1"/>
</dbReference>
<dbReference type="AlphaFoldDB" id="A0A1F6GB65"/>